<keyword evidence="1" id="KW-0812">Transmembrane</keyword>
<dbReference type="OrthoDB" id="117135at2759"/>
<keyword evidence="1" id="KW-1133">Transmembrane helix</keyword>
<dbReference type="AlphaFoldDB" id="A0A225X1R8"/>
<protein>
    <submittedName>
        <fullName evidence="2">Avirulence (Avh) protein</fullName>
    </submittedName>
</protein>
<proteinExistence type="predicted"/>
<comment type="caution">
    <text evidence="2">The sequence shown here is derived from an EMBL/GenBank/DDBJ whole genome shotgun (WGS) entry which is preliminary data.</text>
</comment>
<reference evidence="3" key="1">
    <citation type="submission" date="2017-03" db="EMBL/GenBank/DDBJ databases">
        <title>Phytopthora megakarya and P. palmivora, two closely related causual agents of cacao black pod achieved similar genome size and gene model numbers by different mechanisms.</title>
        <authorList>
            <person name="Ali S."/>
            <person name="Shao J."/>
            <person name="Larry D.J."/>
            <person name="Kronmiller B."/>
            <person name="Shen D."/>
            <person name="Strem M.D."/>
            <person name="Melnick R.L."/>
            <person name="Guiltinan M.J."/>
            <person name="Tyler B.M."/>
            <person name="Meinhardt L.W."/>
            <person name="Bailey B.A."/>
        </authorList>
    </citation>
    <scope>NUCLEOTIDE SEQUENCE [LARGE SCALE GENOMIC DNA]</scope>
    <source>
        <strain evidence="3">zdho120</strain>
    </source>
</reference>
<gene>
    <name evidence="2" type="ORF">PHMEG_0001961</name>
</gene>
<evidence type="ECO:0000313" key="2">
    <source>
        <dbReference type="EMBL" id="OWZ23188.1"/>
    </source>
</evidence>
<feature type="transmembrane region" description="Helical" evidence="1">
    <location>
        <begin position="87"/>
        <end position="115"/>
    </location>
</feature>
<accession>A0A225X1R8</accession>
<evidence type="ECO:0000256" key="1">
    <source>
        <dbReference type="SAM" id="Phobius"/>
    </source>
</evidence>
<dbReference type="Proteomes" id="UP000198211">
    <property type="component" value="Unassembled WGS sequence"/>
</dbReference>
<keyword evidence="1" id="KW-0472">Membrane</keyword>
<organism evidence="2 3">
    <name type="scientific">Phytophthora megakarya</name>
    <dbReference type="NCBI Taxonomy" id="4795"/>
    <lineage>
        <taxon>Eukaryota</taxon>
        <taxon>Sar</taxon>
        <taxon>Stramenopiles</taxon>
        <taxon>Oomycota</taxon>
        <taxon>Peronosporomycetes</taxon>
        <taxon>Peronosporales</taxon>
        <taxon>Peronosporaceae</taxon>
        <taxon>Phytophthora</taxon>
    </lineage>
</organism>
<evidence type="ECO:0000313" key="3">
    <source>
        <dbReference type="Proteomes" id="UP000198211"/>
    </source>
</evidence>
<sequence>MEIPAGRKLDLTQLKTPSGRTIDLTKVKTTSRSKMDINHLKNAAIKDPDLSSVSSLVGKNPTKLSSKEVEGVQSFLKKHPKDGLNTINLMFGGGVAALFLLLFGSALVITFQAVFTKH</sequence>
<keyword evidence="3" id="KW-1185">Reference proteome</keyword>
<dbReference type="EMBL" id="NBNE01000079">
    <property type="protein sequence ID" value="OWZ23188.1"/>
    <property type="molecule type" value="Genomic_DNA"/>
</dbReference>
<name>A0A225X1R8_9STRA</name>